<protein>
    <recommendedName>
        <fullName evidence="4 17">NADH-ubiquinone oxidoreductase chain 2</fullName>
        <ecNumber evidence="3 17">7.1.1.2</ecNumber>
    </recommendedName>
</protein>
<feature type="transmembrane region" description="Helical" evidence="17">
    <location>
        <begin position="305"/>
        <end position="329"/>
    </location>
</feature>
<dbReference type="GO" id="GO:0006120">
    <property type="term" value="P:mitochondrial electron transport, NADH to ubiquinone"/>
    <property type="evidence" value="ECO:0007669"/>
    <property type="project" value="InterPro"/>
</dbReference>
<evidence type="ECO:0000256" key="2">
    <source>
        <dbReference type="ARBA" id="ARBA00007012"/>
    </source>
</evidence>
<keyword evidence="8 17" id="KW-0999">Mitochondrion inner membrane</keyword>
<feature type="transmembrane region" description="Helical" evidence="17">
    <location>
        <begin position="193"/>
        <end position="218"/>
    </location>
</feature>
<gene>
    <name evidence="19" type="primary">ND2</name>
</gene>
<feature type="transmembrane region" description="Helical" evidence="17">
    <location>
        <begin position="85"/>
        <end position="106"/>
    </location>
</feature>
<feature type="transmembrane region" description="Helical" evidence="17">
    <location>
        <begin position="60"/>
        <end position="79"/>
    </location>
</feature>
<dbReference type="InterPro" id="IPR050175">
    <property type="entry name" value="Complex_I_Subunit_2"/>
</dbReference>
<evidence type="ECO:0000256" key="14">
    <source>
        <dbReference type="ARBA" id="ARBA00023128"/>
    </source>
</evidence>
<keyword evidence="13 17" id="KW-0830">Ubiquinone</keyword>
<geneLocation type="mitochondrion" evidence="19"/>
<evidence type="ECO:0000256" key="8">
    <source>
        <dbReference type="ARBA" id="ARBA00022792"/>
    </source>
</evidence>
<feature type="transmembrane region" description="Helical" evidence="17">
    <location>
        <begin position="264"/>
        <end position="284"/>
    </location>
</feature>
<reference evidence="19" key="1">
    <citation type="submission" date="2021-05" db="EMBL/GenBank/DDBJ databases">
        <authorList>
            <person name="Nam S.-E."/>
            <person name="Lee S."/>
            <person name="Rhee J.-S."/>
        </authorList>
    </citation>
    <scope>NUCLEOTIDE SEQUENCE</scope>
</reference>
<keyword evidence="10 17" id="KW-0249">Electron transport</keyword>
<evidence type="ECO:0000256" key="16">
    <source>
        <dbReference type="ARBA" id="ARBA00049551"/>
    </source>
</evidence>
<evidence type="ECO:0000256" key="6">
    <source>
        <dbReference type="ARBA" id="ARBA00022660"/>
    </source>
</evidence>
<name>A0A8F9RRU9_9ANNE</name>
<evidence type="ECO:0000256" key="17">
    <source>
        <dbReference type="RuleBase" id="RU003403"/>
    </source>
</evidence>
<dbReference type="AlphaFoldDB" id="A0A8F9RRU9"/>
<dbReference type="GO" id="GO:0008137">
    <property type="term" value="F:NADH dehydrogenase (ubiquinone) activity"/>
    <property type="evidence" value="ECO:0007669"/>
    <property type="project" value="UniProtKB-EC"/>
</dbReference>
<dbReference type="EMBL" id="MZ326700">
    <property type="protein sequence ID" value="QYK19536.1"/>
    <property type="molecule type" value="Genomic_DNA"/>
</dbReference>
<organism evidence="19">
    <name type="scientific">Neoamphitrite affinis</name>
    <dbReference type="NCBI Taxonomy" id="2716569"/>
    <lineage>
        <taxon>Eukaryota</taxon>
        <taxon>Metazoa</taxon>
        <taxon>Spiralia</taxon>
        <taxon>Lophotrochozoa</taxon>
        <taxon>Annelida</taxon>
        <taxon>Polychaeta</taxon>
        <taxon>Sedentaria</taxon>
        <taxon>Canalipalpata</taxon>
        <taxon>Terebellida</taxon>
        <taxon>Terebelliformia</taxon>
        <taxon>Terebellidae</taxon>
        <taxon>Neoamphitrite</taxon>
    </lineage>
</organism>
<evidence type="ECO:0000256" key="10">
    <source>
        <dbReference type="ARBA" id="ARBA00022982"/>
    </source>
</evidence>
<comment type="function">
    <text evidence="17">Core subunit of the mitochondrial membrane respiratory chain NADH dehydrogenase (Complex I) which catalyzes electron transfer from NADH through the respiratory chain, using ubiquinone as an electron acceptor. Essential for the catalytic activity and assembly of complex I.</text>
</comment>
<evidence type="ECO:0000313" key="19">
    <source>
        <dbReference type="EMBL" id="QYK19536.1"/>
    </source>
</evidence>
<comment type="subcellular location">
    <subcellularLocation>
        <location evidence="1 17">Mitochondrion inner membrane</location>
        <topology evidence="1 17">Multi-pass membrane protein</topology>
    </subcellularLocation>
</comment>
<dbReference type="GO" id="GO:0005743">
    <property type="term" value="C:mitochondrial inner membrane"/>
    <property type="evidence" value="ECO:0007669"/>
    <property type="project" value="UniProtKB-SubCell"/>
</dbReference>
<feature type="transmembrane region" description="Helical" evidence="17">
    <location>
        <begin position="113"/>
        <end position="131"/>
    </location>
</feature>
<evidence type="ECO:0000256" key="7">
    <source>
        <dbReference type="ARBA" id="ARBA00022692"/>
    </source>
</evidence>
<accession>A0A8F9RRU9</accession>
<proteinExistence type="inferred from homology"/>
<feature type="transmembrane region" description="Helical" evidence="17">
    <location>
        <begin position="168"/>
        <end position="187"/>
    </location>
</feature>
<comment type="similarity">
    <text evidence="2 17">Belongs to the complex I subunit 2 family.</text>
</comment>
<evidence type="ECO:0000256" key="5">
    <source>
        <dbReference type="ARBA" id="ARBA00022448"/>
    </source>
</evidence>
<dbReference type="PANTHER" id="PTHR46552:SF1">
    <property type="entry name" value="NADH-UBIQUINONE OXIDOREDUCTASE CHAIN 2"/>
    <property type="match status" value="1"/>
</dbReference>
<evidence type="ECO:0000256" key="3">
    <source>
        <dbReference type="ARBA" id="ARBA00012944"/>
    </source>
</evidence>
<evidence type="ECO:0000256" key="4">
    <source>
        <dbReference type="ARBA" id="ARBA00021008"/>
    </source>
</evidence>
<evidence type="ECO:0000259" key="18">
    <source>
        <dbReference type="Pfam" id="PF00361"/>
    </source>
</evidence>
<dbReference type="EC" id="7.1.1.2" evidence="3 17"/>
<keyword evidence="14 17" id="KW-0496">Mitochondrion</keyword>
<dbReference type="InterPro" id="IPR001750">
    <property type="entry name" value="ND/Mrp_TM"/>
</dbReference>
<dbReference type="InterPro" id="IPR003917">
    <property type="entry name" value="NADH_UbQ_OxRdtase_chain2"/>
</dbReference>
<evidence type="ECO:0000256" key="13">
    <source>
        <dbReference type="ARBA" id="ARBA00023075"/>
    </source>
</evidence>
<feature type="transmembrane region" description="Helical" evidence="17">
    <location>
        <begin position="230"/>
        <end position="252"/>
    </location>
</feature>
<keyword evidence="5" id="KW-0813">Transport</keyword>
<keyword evidence="9 17" id="KW-1278">Translocase</keyword>
<sequence length="330" mass="37338">MNFHMKPYMFLFSTTLMLGILITLTSNNWLFIWVGLELNLYSFIPLMLQNQNNQEKEAAIKYFLVQALASIILLITTIPTQNTNWPILLLLALLMKLGMAPCHFWLPSIMVSLSWTLCWILSTLQKIAPMIMLTQSFSHYSPLLMYLTSTMSAMTGGFGAMNLTQLRSILAFSSIGHMGWMTAAALISPSISMFYFMSYIIIISATIQPLSLISLLMNTNHLLNKIAPKMLKLSLIMNILSLGGLPPLFGFFPKLMVLTALTNMNFILLPFILILSSTLNLFYYMKITSNMFFTQQTPSSLYYTYSLPMFLILSTIFSLSTAVSLTFMLL</sequence>
<feature type="transmembrane region" description="Helical" evidence="17">
    <location>
        <begin position="143"/>
        <end position="161"/>
    </location>
</feature>
<keyword evidence="6 17" id="KW-0679">Respiratory chain</keyword>
<feature type="domain" description="NADH:quinone oxidoreductase/Mrp antiporter transmembrane" evidence="18">
    <location>
        <begin position="26"/>
        <end position="76"/>
    </location>
</feature>
<dbReference type="PANTHER" id="PTHR46552">
    <property type="entry name" value="NADH-UBIQUINONE OXIDOREDUCTASE CHAIN 2"/>
    <property type="match status" value="1"/>
</dbReference>
<evidence type="ECO:0000256" key="11">
    <source>
        <dbReference type="ARBA" id="ARBA00022989"/>
    </source>
</evidence>
<keyword evidence="15 17" id="KW-0472">Membrane</keyword>
<evidence type="ECO:0000256" key="1">
    <source>
        <dbReference type="ARBA" id="ARBA00004448"/>
    </source>
</evidence>
<evidence type="ECO:0000256" key="15">
    <source>
        <dbReference type="ARBA" id="ARBA00023136"/>
    </source>
</evidence>
<evidence type="ECO:0000256" key="9">
    <source>
        <dbReference type="ARBA" id="ARBA00022967"/>
    </source>
</evidence>
<dbReference type="PRINTS" id="PR01436">
    <property type="entry name" value="NADHDHGNASE2"/>
</dbReference>
<dbReference type="Pfam" id="PF00361">
    <property type="entry name" value="Proton_antipo_M"/>
    <property type="match status" value="2"/>
</dbReference>
<keyword evidence="11 17" id="KW-1133">Transmembrane helix</keyword>
<comment type="catalytic activity">
    <reaction evidence="16 17">
        <text>a ubiquinone + NADH + 5 H(+)(in) = a ubiquinol + NAD(+) + 4 H(+)(out)</text>
        <dbReference type="Rhea" id="RHEA:29091"/>
        <dbReference type="Rhea" id="RHEA-COMP:9565"/>
        <dbReference type="Rhea" id="RHEA-COMP:9566"/>
        <dbReference type="ChEBI" id="CHEBI:15378"/>
        <dbReference type="ChEBI" id="CHEBI:16389"/>
        <dbReference type="ChEBI" id="CHEBI:17976"/>
        <dbReference type="ChEBI" id="CHEBI:57540"/>
        <dbReference type="ChEBI" id="CHEBI:57945"/>
        <dbReference type="EC" id="7.1.1.2"/>
    </reaction>
</comment>
<keyword evidence="12 17" id="KW-0520">NAD</keyword>
<keyword evidence="7 17" id="KW-0812">Transmembrane</keyword>
<evidence type="ECO:0000256" key="12">
    <source>
        <dbReference type="ARBA" id="ARBA00023027"/>
    </source>
</evidence>
<feature type="domain" description="NADH:quinone oxidoreductase/Mrp antiporter transmembrane" evidence="18">
    <location>
        <begin position="87"/>
        <end position="277"/>
    </location>
</feature>